<feature type="DNA-binding region" description="H-T-H motif" evidence="4">
    <location>
        <begin position="32"/>
        <end position="51"/>
    </location>
</feature>
<evidence type="ECO:0000256" key="4">
    <source>
        <dbReference type="PROSITE-ProRule" id="PRU00335"/>
    </source>
</evidence>
<dbReference type="Pfam" id="PF00440">
    <property type="entry name" value="TetR_N"/>
    <property type="match status" value="1"/>
</dbReference>
<name>A0A165H757_9BACL</name>
<evidence type="ECO:0000259" key="5">
    <source>
        <dbReference type="PROSITE" id="PS50977"/>
    </source>
</evidence>
<dbReference type="InterPro" id="IPR036271">
    <property type="entry name" value="Tet_transcr_reg_TetR-rel_C_sf"/>
</dbReference>
<evidence type="ECO:0000256" key="2">
    <source>
        <dbReference type="ARBA" id="ARBA00023125"/>
    </source>
</evidence>
<dbReference type="Pfam" id="PF17932">
    <property type="entry name" value="TetR_C_24"/>
    <property type="match status" value="1"/>
</dbReference>
<dbReference type="GO" id="GO:0003700">
    <property type="term" value="F:DNA-binding transcription factor activity"/>
    <property type="evidence" value="ECO:0007669"/>
    <property type="project" value="TreeGrafter"/>
</dbReference>
<dbReference type="RefSeq" id="WP_063181047.1">
    <property type="nucleotide sequence ID" value="NZ_LQNT01000009.1"/>
</dbReference>
<dbReference type="Proteomes" id="UP000076490">
    <property type="component" value="Unassembled WGS sequence"/>
</dbReference>
<reference evidence="6 7" key="1">
    <citation type="submission" date="2016-01" db="EMBL/GenBank/DDBJ databases">
        <title>Whole genome sequencing of Bhargavaea cecembensis T14.</title>
        <authorList>
            <person name="Hong K.W."/>
        </authorList>
    </citation>
    <scope>NUCLEOTIDE SEQUENCE [LARGE SCALE GENOMIC DNA]</scope>
    <source>
        <strain evidence="6 7">T14</strain>
    </source>
</reference>
<dbReference type="AlphaFoldDB" id="A0A165H757"/>
<dbReference type="PROSITE" id="PS50977">
    <property type="entry name" value="HTH_TETR_2"/>
    <property type="match status" value="1"/>
</dbReference>
<accession>A0A165H757</accession>
<evidence type="ECO:0000256" key="3">
    <source>
        <dbReference type="ARBA" id="ARBA00023163"/>
    </source>
</evidence>
<protein>
    <submittedName>
        <fullName evidence="6">Transcriptional regulator</fullName>
    </submittedName>
</protein>
<dbReference type="PANTHER" id="PTHR30055">
    <property type="entry name" value="HTH-TYPE TRANSCRIPTIONAL REGULATOR RUTR"/>
    <property type="match status" value="1"/>
</dbReference>
<organism evidence="6 7">
    <name type="scientific">Bhargavaea cecembensis</name>
    <dbReference type="NCBI Taxonomy" id="394098"/>
    <lineage>
        <taxon>Bacteria</taxon>
        <taxon>Bacillati</taxon>
        <taxon>Bacillota</taxon>
        <taxon>Bacilli</taxon>
        <taxon>Bacillales</taxon>
        <taxon>Caryophanaceae</taxon>
        <taxon>Bhargavaea</taxon>
    </lineage>
</organism>
<gene>
    <name evidence="6" type="ORF">AV656_08755</name>
</gene>
<dbReference type="Gene3D" id="1.10.357.10">
    <property type="entry name" value="Tetracycline Repressor, domain 2"/>
    <property type="match status" value="1"/>
</dbReference>
<proteinExistence type="predicted"/>
<dbReference type="OrthoDB" id="9814200at2"/>
<comment type="caution">
    <text evidence="6">The sequence shown here is derived from an EMBL/GenBank/DDBJ whole genome shotgun (WGS) entry which is preliminary data.</text>
</comment>
<dbReference type="PRINTS" id="PR00455">
    <property type="entry name" value="HTHTETR"/>
</dbReference>
<dbReference type="InterPro" id="IPR041490">
    <property type="entry name" value="KstR2_TetR_C"/>
</dbReference>
<evidence type="ECO:0000313" key="7">
    <source>
        <dbReference type="Proteomes" id="UP000076490"/>
    </source>
</evidence>
<sequence>MRNASRKQQEKREQIIMSAIAIMNREGFKYTTMEQVASEMQMTKGSLYYYFRNKQDLMFQCHELVLDQAIEDQHEAFEAEGTYEEKLRRMIYCHIDYAVNRKETFNMIIQPEQAFEKGQLPSIVEKRDDYARLFDRVVWEGIGAGEFQNTEVKIIRMILLGAMNWVQTWYRTDGLIGLDELKTMYSEYLLKLLK</sequence>
<dbReference type="EMBL" id="LQNT01000009">
    <property type="protein sequence ID" value="KZE38978.1"/>
    <property type="molecule type" value="Genomic_DNA"/>
</dbReference>
<keyword evidence="1" id="KW-0805">Transcription regulation</keyword>
<keyword evidence="2 4" id="KW-0238">DNA-binding</keyword>
<dbReference type="SUPFAM" id="SSF48498">
    <property type="entry name" value="Tetracyclin repressor-like, C-terminal domain"/>
    <property type="match status" value="1"/>
</dbReference>
<evidence type="ECO:0000256" key="1">
    <source>
        <dbReference type="ARBA" id="ARBA00023015"/>
    </source>
</evidence>
<dbReference type="InterPro" id="IPR050109">
    <property type="entry name" value="HTH-type_TetR-like_transc_reg"/>
</dbReference>
<feature type="domain" description="HTH tetR-type" evidence="5">
    <location>
        <begin position="9"/>
        <end position="69"/>
    </location>
</feature>
<dbReference type="InterPro" id="IPR001647">
    <property type="entry name" value="HTH_TetR"/>
</dbReference>
<dbReference type="GO" id="GO:0000976">
    <property type="term" value="F:transcription cis-regulatory region binding"/>
    <property type="evidence" value="ECO:0007669"/>
    <property type="project" value="TreeGrafter"/>
</dbReference>
<evidence type="ECO:0000313" key="6">
    <source>
        <dbReference type="EMBL" id="KZE38978.1"/>
    </source>
</evidence>
<dbReference type="InterPro" id="IPR009057">
    <property type="entry name" value="Homeodomain-like_sf"/>
</dbReference>
<dbReference type="SUPFAM" id="SSF46689">
    <property type="entry name" value="Homeodomain-like"/>
    <property type="match status" value="1"/>
</dbReference>
<dbReference type="PANTHER" id="PTHR30055:SF234">
    <property type="entry name" value="HTH-TYPE TRANSCRIPTIONAL REGULATOR BETI"/>
    <property type="match status" value="1"/>
</dbReference>
<keyword evidence="3" id="KW-0804">Transcription</keyword>
<dbReference type="Gene3D" id="1.10.10.60">
    <property type="entry name" value="Homeodomain-like"/>
    <property type="match status" value="1"/>
</dbReference>